<evidence type="ECO:0000313" key="1">
    <source>
        <dbReference type="EMBL" id="KKL69138.1"/>
    </source>
</evidence>
<comment type="caution">
    <text evidence="1">The sequence shown here is derived from an EMBL/GenBank/DDBJ whole genome shotgun (WGS) entry which is preliminary data.</text>
</comment>
<gene>
    <name evidence="1" type="ORF">LCGC14_2117910</name>
</gene>
<name>A0A0F9E556_9ZZZZ</name>
<dbReference type="EMBL" id="LAZR01026308">
    <property type="protein sequence ID" value="KKL69138.1"/>
    <property type="molecule type" value="Genomic_DNA"/>
</dbReference>
<feature type="non-terminal residue" evidence="1">
    <location>
        <position position="1"/>
    </location>
</feature>
<reference evidence="1" key="1">
    <citation type="journal article" date="2015" name="Nature">
        <title>Complex archaea that bridge the gap between prokaryotes and eukaryotes.</title>
        <authorList>
            <person name="Spang A."/>
            <person name="Saw J.H."/>
            <person name="Jorgensen S.L."/>
            <person name="Zaremba-Niedzwiedzka K."/>
            <person name="Martijn J."/>
            <person name="Lind A.E."/>
            <person name="van Eijk R."/>
            <person name="Schleper C."/>
            <person name="Guy L."/>
            <person name="Ettema T.J."/>
        </authorList>
    </citation>
    <scope>NUCLEOTIDE SEQUENCE</scope>
</reference>
<sequence length="69" mass="8536">STRSLKKIVHFSEVFRLLPDSTQRLYHVLRFFYAFFRTNELGQLHMTYILCREIRGIRSKFNRRLRDKE</sequence>
<accession>A0A0F9E556</accession>
<proteinExistence type="predicted"/>
<protein>
    <submittedName>
        <fullName evidence="1">Uncharacterized protein</fullName>
    </submittedName>
</protein>
<dbReference type="AlphaFoldDB" id="A0A0F9E556"/>
<organism evidence="1">
    <name type="scientific">marine sediment metagenome</name>
    <dbReference type="NCBI Taxonomy" id="412755"/>
    <lineage>
        <taxon>unclassified sequences</taxon>
        <taxon>metagenomes</taxon>
        <taxon>ecological metagenomes</taxon>
    </lineage>
</organism>